<dbReference type="InterPro" id="IPR014756">
    <property type="entry name" value="Ig_E-set"/>
</dbReference>
<dbReference type="RefSeq" id="WP_142040419.1">
    <property type="nucleotide sequence ID" value="NZ_JBHTGS010000001.1"/>
</dbReference>
<dbReference type="GO" id="GO:0030313">
    <property type="term" value="C:cell envelope"/>
    <property type="evidence" value="ECO:0007669"/>
    <property type="project" value="UniProtKB-SubCell"/>
</dbReference>
<feature type="transmembrane region" description="Helical" evidence="6">
    <location>
        <begin position="162"/>
        <end position="183"/>
    </location>
</feature>
<dbReference type="InterPro" id="IPR007348">
    <property type="entry name" value="CopC_dom"/>
</dbReference>
<keyword evidence="6" id="KW-0472">Membrane</keyword>
<dbReference type="OrthoDB" id="5242236at2"/>
<dbReference type="AlphaFoldDB" id="A0A543AY25"/>
<keyword evidence="3 7" id="KW-0732">Signal</keyword>
<dbReference type="Proteomes" id="UP000317043">
    <property type="component" value="Unassembled WGS sequence"/>
</dbReference>
<reference evidence="9 10" key="1">
    <citation type="submission" date="2019-06" db="EMBL/GenBank/DDBJ databases">
        <title>Sequencing the genomes of 1000 actinobacteria strains.</title>
        <authorList>
            <person name="Klenk H.-P."/>
        </authorList>
    </citation>
    <scope>NUCLEOTIDE SEQUENCE [LARGE SCALE GENOMIC DNA]</scope>
    <source>
        <strain evidence="9 10">DSM 45928</strain>
    </source>
</reference>
<organism evidence="9 10">
    <name type="scientific">Stackebrandtia endophytica</name>
    <dbReference type="NCBI Taxonomy" id="1496996"/>
    <lineage>
        <taxon>Bacteria</taxon>
        <taxon>Bacillati</taxon>
        <taxon>Actinomycetota</taxon>
        <taxon>Actinomycetes</taxon>
        <taxon>Glycomycetales</taxon>
        <taxon>Glycomycetaceae</taxon>
        <taxon>Stackebrandtia</taxon>
    </lineage>
</organism>
<keyword evidence="4" id="KW-0186">Copper</keyword>
<name>A0A543AY25_9ACTN</name>
<dbReference type="SUPFAM" id="SSF81296">
    <property type="entry name" value="E set domains"/>
    <property type="match status" value="1"/>
</dbReference>
<evidence type="ECO:0000256" key="2">
    <source>
        <dbReference type="ARBA" id="ARBA00022723"/>
    </source>
</evidence>
<sequence>MTNVTTLHFPKTLRAVAVSLAAIAMTLFLTAGPAAAHASLTGSDPADGDTLAEAPEELVLEFSERLDAPSTQVALVAPDGEVVPLPDPAIEGNTLTQPGVFPAPGEYTFSYRIVSVDGHPVEGSIAFTLESVPEPTAPAEQPGVSDDATAAADEPAEGGTSWGVVGLIAAGVAIVVVCALLVWRKVR</sequence>
<dbReference type="GO" id="GO:0046688">
    <property type="term" value="P:response to copper ion"/>
    <property type="evidence" value="ECO:0007669"/>
    <property type="project" value="InterPro"/>
</dbReference>
<dbReference type="Pfam" id="PF04234">
    <property type="entry name" value="CopC"/>
    <property type="match status" value="1"/>
</dbReference>
<dbReference type="InterPro" id="IPR032694">
    <property type="entry name" value="CopC/D"/>
</dbReference>
<dbReference type="PANTHER" id="PTHR34820:SF4">
    <property type="entry name" value="INNER MEMBRANE PROTEIN YEBZ"/>
    <property type="match status" value="1"/>
</dbReference>
<feature type="domain" description="CopC" evidence="8">
    <location>
        <begin position="37"/>
        <end position="129"/>
    </location>
</feature>
<dbReference type="GO" id="GO:0006825">
    <property type="term" value="P:copper ion transport"/>
    <property type="evidence" value="ECO:0007669"/>
    <property type="project" value="InterPro"/>
</dbReference>
<accession>A0A543AY25</accession>
<dbReference type="GO" id="GO:0005886">
    <property type="term" value="C:plasma membrane"/>
    <property type="evidence" value="ECO:0007669"/>
    <property type="project" value="TreeGrafter"/>
</dbReference>
<evidence type="ECO:0000256" key="3">
    <source>
        <dbReference type="ARBA" id="ARBA00022729"/>
    </source>
</evidence>
<dbReference type="GO" id="GO:0042597">
    <property type="term" value="C:periplasmic space"/>
    <property type="evidence" value="ECO:0007669"/>
    <property type="project" value="InterPro"/>
</dbReference>
<feature type="signal peptide" evidence="7">
    <location>
        <begin position="1"/>
        <end position="36"/>
    </location>
</feature>
<keyword evidence="6" id="KW-0812">Transmembrane</keyword>
<evidence type="ECO:0000256" key="6">
    <source>
        <dbReference type="SAM" id="Phobius"/>
    </source>
</evidence>
<comment type="caution">
    <text evidence="9">The sequence shown here is derived from an EMBL/GenBank/DDBJ whole genome shotgun (WGS) entry which is preliminary data.</text>
</comment>
<keyword evidence="10" id="KW-1185">Reference proteome</keyword>
<dbReference type="EMBL" id="VFOW01000001">
    <property type="protein sequence ID" value="TQL77479.1"/>
    <property type="molecule type" value="Genomic_DNA"/>
</dbReference>
<proteinExistence type="predicted"/>
<evidence type="ECO:0000256" key="1">
    <source>
        <dbReference type="ARBA" id="ARBA00004196"/>
    </source>
</evidence>
<evidence type="ECO:0000256" key="5">
    <source>
        <dbReference type="SAM" id="MobiDB-lite"/>
    </source>
</evidence>
<feature type="compositionally biased region" description="Low complexity" evidence="5">
    <location>
        <begin position="147"/>
        <end position="156"/>
    </location>
</feature>
<comment type="subcellular location">
    <subcellularLocation>
        <location evidence="1">Cell envelope</location>
    </subcellularLocation>
</comment>
<dbReference type="InParanoid" id="A0A543AY25"/>
<keyword evidence="6" id="KW-1133">Transmembrane helix</keyword>
<evidence type="ECO:0000256" key="7">
    <source>
        <dbReference type="SAM" id="SignalP"/>
    </source>
</evidence>
<dbReference type="PANTHER" id="PTHR34820">
    <property type="entry name" value="INNER MEMBRANE PROTEIN YEBZ"/>
    <property type="match status" value="1"/>
</dbReference>
<feature type="chain" id="PRO_5039160732" description="CopC domain-containing protein" evidence="7">
    <location>
        <begin position="37"/>
        <end position="187"/>
    </location>
</feature>
<dbReference type="GO" id="GO:0005507">
    <property type="term" value="F:copper ion binding"/>
    <property type="evidence" value="ECO:0007669"/>
    <property type="project" value="InterPro"/>
</dbReference>
<protein>
    <recommendedName>
        <fullName evidence="8">CopC domain-containing protein</fullName>
    </recommendedName>
</protein>
<evidence type="ECO:0000259" key="8">
    <source>
        <dbReference type="Pfam" id="PF04234"/>
    </source>
</evidence>
<evidence type="ECO:0000313" key="9">
    <source>
        <dbReference type="EMBL" id="TQL77479.1"/>
    </source>
</evidence>
<dbReference type="InterPro" id="IPR014755">
    <property type="entry name" value="Cu-Rt/internalin_Ig-like"/>
</dbReference>
<dbReference type="Gene3D" id="2.60.40.1220">
    <property type="match status" value="1"/>
</dbReference>
<feature type="region of interest" description="Disordered" evidence="5">
    <location>
        <begin position="134"/>
        <end position="156"/>
    </location>
</feature>
<gene>
    <name evidence="9" type="ORF">FB566_3038</name>
</gene>
<evidence type="ECO:0000313" key="10">
    <source>
        <dbReference type="Proteomes" id="UP000317043"/>
    </source>
</evidence>
<evidence type="ECO:0000256" key="4">
    <source>
        <dbReference type="ARBA" id="ARBA00023008"/>
    </source>
</evidence>
<keyword evidence="2" id="KW-0479">Metal-binding</keyword>